<proteinExistence type="predicted"/>
<protein>
    <submittedName>
        <fullName evidence="1">Uncharacterized protein</fullName>
    </submittedName>
</protein>
<accession>A0A6J5NL65</accession>
<reference evidence="1" key="1">
    <citation type="submission" date="2020-04" db="EMBL/GenBank/DDBJ databases">
        <authorList>
            <person name="Chiriac C."/>
            <person name="Salcher M."/>
            <person name="Ghai R."/>
            <person name="Kavagutti S V."/>
        </authorList>
    </citation>
    <scope>NUCLEOTIDE SEQUENCE</scope>
</reference>
<sequence length="99" mass="11293">MTFKVTTENKEQVEISDAELLLLFVKDASSKPELSKRVDELSDSFKAIFPIETLLEIPAKALMRVCFLLGYQYGQFESKNQYEYIANTVATTTDNEESK</sequence>
<name>A0A6J5NL65_9CAUD</name>
<gene>
    <name evidence="1" type="ORF">UFOVP724_83</name>
</gene>
<dbReference type="EMBL" id="LR796696">
    <property type="protein sequence ID" value="CAB4160129.1"/>
    <property type="molecule type" value="Genomic_DNA"/>
</dbReference>
<organism evidence="1">
    <name type="scientific">uncultured Caudovirales phage</name>
    <dbReference type="NCBI Taxonomy" id="2100421"/>
    <lineage>
        <taxon>Viruses</taxon>
        <taxon>Duplodnaviria</taxon>
        <taxon>Heunggongvirae</taxon>
        <taxon>Uroviricota</taxon>
        <taxon>Caudoviricetes</taxon>
        <taxon>Peduoviridae</taxon>
        <taxon>Maltschvirus</taxon>
        <taxon>Maltschvirus maltsch</taxon>
    </lineage>
</organism>
<evidence type="ECO:0000313" key="1">
    <source>
        <dbReference type="EMBL" id="CAB4160129.1"/>
    </source>
</evidence>